<feature type="transmembrane region" description="Helical" evidence="7">
    <location>
        <begin position="27"/>
        <end position="52"/>
    </location>
</feature>
<dbReference type="SUPFAM" id="SSF103473">
    <property type="entry name" value="MFS general substrate transporter"/>
    <property type="match status" value="1"/>
</dbReference>
<keyword evidence="4 7" id="KW-0812">Transmembrane</keyword>
<keyword evidence="5 7" id="KW-1133">Transmembrane helix</keyword>
<feature type="transmembrane region" description="Helical" evidence="7">
    <location>
        <begin position="357"/>
        <end position="377"/>
    </location>
</feature>
<dbReference type="STRING" id="47864.GA0070560_13023"/>
<proteinExistence type="predicted"/>
<reference evidence="10" key="1">
    <citation type="submission" date="2016-06" db="EMBL/GenBank/DDBJ databases">
        <authorList>
            <person name="Varghese N."/>
        </authorList>
    </citation>
    <scope>NUCLEOTIDE SEQUENCE [LARGE SCALE GENOMIC DNA]</scope>
    <source>
        <strain evidence="10">DSM 43171</strain>
    </source>
</reference>
<dbReference type="PROSITE" id="PS50850">
    <property type="entry name" value="MFS"/>
    <property type="match status" value="1"/>
</dbReference>
<evidence type="ECO:0000313" key="9">
    <source>
        <dbReference type="EMBL" id="SCG69300.1"/>
    </source>
</evidence>
<feature type="domain" description="Major facilitator superfamily (MFS) profile" evidence="8">
    <location>
        <begin position="26"/>
        <end position="404"/>
    </location>
</feature>
<dbReference type="Proteomes" id="UP000199408">
    <property type="component" value="Unassembled WGS sequence"/>
</dbReference>
<comment type="subcellular location">
    <subcellularLocation>
        <location evidence="1">Cell membrane</location>
        <topology evidence="1">Multi-pass membrane protein</topology>
    </subcellularLocation>
</comment>
<dbReference type="InterPro" id="IPR020846">
    <property type="entry name" value="MFS_dom"/>
</dbReference>
<feature type="transmembrane region" description="Helical" evidence="7">
    <location>
        <begin position="383"/>
        <end position="400"/>
    </location>
</feature>
<keyword evidence="6 7" id="KW-0472">Membrane</keyword>
<dbReference type="InterPro" id="IPR050171">
    <property type="entry name" value="MFS_Transporters"/>
</dbReference>
<evidence type="ECO:0000259" key="8">
    <source>
        <dbReference type="PROSITE" id="PS50850"/>
    </source>
</evidence>
<dbReference type="GO" id="GO:0022857">
    <property type="term" value="F:transmembrane transporter activity"/>
    <property type="evidence" value="ECO:0007669"/>
    <property type="project" value="InterPro"/>
</dbReference>
<dbReference type="Pfam" id="PF07690">
    <property type="entry name" value="MFS_1"/>
    <property type="match status" value="1"/>
</dbReference>
<evidence type="ECO:0000313" key="10">
    <source>
        <dbReference type="Proteomes" id="UP000199408"/>
    </source>
</evidence>
<dbReference type="InterPro" id="IPR036259">
    <property type="entry name" value="MFS_trans_sf"/>
</dbReference>
<name>A0A1C5JFG0_9ACTN</name>
<keyword evidence="3" id="KW-1003">Cell membrane</keyword>
<organism evidence="9 10">
    <name type="scientific">Micromonospora halophytica</name>
    <dbReference type="NCBI Taxonomy" id="47864"/>
    <lineage>
        <taxon>Bacteria</taxon>
        <taxon>Bacillati</taxon>
        <taxon>Actinomycetota</taxon>
        <taxon>Actinomycetes</taxon>
        <taxon>Micromonosporales</taxon>
        <taxon>Micromonosporaceae</taxon>
        <taxon>Micromonospora</taxon>
    </lineage>
</organism>
<feature type="transmembrane region" description="Helical" evidence="7">
    <location>
        <begin position="58"/>
        <end position="78"/>
    </location>
</feature>
<feature type="transmembrane region" description="Helical" evidence="7">
    <location>
        <begin position="179"/>
        <end position="199"/>
    </location>
</feature>
<gene>
    <name evidence="9" type="ORF">GA0070560_13023</name>
</gene>
<evidence type="ECO:0000256" key="2">
    <source>
        <dbReference type="ARBA" id="ARBA00022448"/>
    </source>
</evidence>
<dbReference type="RefSeq" id="WP_091302424.1">
    <property type="nucleotide sequence ID" value="NZ_FMDN01000030.1"/>
</dbReference>
<evidence type="ECO:0000256" key="1">
    <source>
        <dbReference type="ARBA" id="ARBA00004651"/>
    </source>
</evidence>
<dbReference type="AlphaFoldDB" id="A0A1C5JFG0"/>
<feature type="transmembrane region" description="Helical" evidence="7">
    <location>
        <begin position="295"/>
        <end position="315"/>
    </location>
</feature>
<sequence>MSTAPPDSSATTSPSFRDTLRGLPSRVWLISIGALINQVGNFLPIFITLYLVQRGYSAGLAGVVLGVSGVARVLGNTVGGHLADKLGRRWTIVGSAVANAGLVASVPFLESMPAIIVVVGLGGMASQISRPAAASVLIDSVETHQQRLAAFGVLRFAQNLGFTLGGGIGGVLASISYEWLFLANAATGLLFGVFVAVLLRGTPRSRSDDEDADTQTDRSVGYRRAFSDRVLVRFLLMTVCAELVYTQVTVGLPLHINDVGLSDRHFGYLMGLSGLLVLVLELPITALASRYRPEYMVALGNLVIGVGLALTGFAVTMGPLLATMVVWTFGEMLSTSIGQAHVANLTPPGMVGRYQGLYGAASTTGICVGPVIGGAVYAIEPSAMWVGVAVLGLLSALLALPRRRAASEVVVSDSLPSGSDLASSRK</sequence>
<dbReference type="PANTHER" id="PTHR23517">
    <property type="entry name" value="RESISTANCE PROTEIN MDTM, PUTATIVE-RELATED-RELATED"/>
    <property type="match status" value="1"/>
</dbReference>
<dbReference type="InterPro" id="IPR011701">
    <property type="entry name" value="MFS"/>
</dbReference>
<feature type="transmembrane region" description="Helical" evidence="7">
    <location>
        <begin position="230"/>
        <end position="248"/>
    </location>
</feature>
<dbReference type="PANTHER" id="PTHR23517:SF2">
    <property type="entry name" value="MULTIDRUG RESISTANCE PROTEIN MDTH"/>
    <property type="match status" value="1"/>
</dbReference>
<evidence type="ECO:0000256" key="6">
    <source>
        <dbReference type="ARBA" id="ARBA00023136"/>
    </source>
</evidence>
<protein>
    <submittedName>
        <fullName evidence="9">Predicted arabinose efflux permease, MFS family</fullName>
    </submittedName>
</protein>
<feature type="transmembrane region" description="Helical" evidence="7">
    <location>
        <begin position="321"/>
        <end position="345"/>
    </location>
</feature>
<dbReference type="GO" id="GO:0005886">
    <property type="term" value="C:plasma membrane"/>
    <property type="evidence" value="ECO:0007669"/>
    <property type="project" value="UniProtKB-SubCell"/>
</dbReference>
<feature type="transmembrane region" description="Helical" evidence="7">
    <location>
        <begin position="268"/>
        <end position="288"/>
    </location>
</feature>
<evidence type="ECO:0000256" key="5">
    <source>
        <dbReference type="ARBA" id="ARBA00022989"/>
    </source>
</evidence>
<keyword evidence="2" id="KW-0813">Transport</keyword>
<evidence type="ECO:0000256" key="3">
    <source>
        <dbReference type="ARBA" id="ARBA00022475"/>
    </source>
</evidence>
<feature type="transmembrane region" description="Helical" evidence="7">
    <location>
        <begin position="150"/>
        <end position="173"/>
    </location>
</feature>
<keyword evidence="10" id="KW-1185">Reference proteome</keyword>
<dbReference type="Gene3D" id="1.20.1250.20">
    <property type="entry name" value="MFS general substrate transporter like domains"/>
    <property type="match status" value="1"/>
</dbReference>
<dbReference type="EMBL" id="FMDN01000030">
    <property type="protein sequence ID" value="SCG69300.1"/>
    <property type="molecule type" value="Genomic_DNA"/>
</dbReference>
<dbReference type="OrthoDB" id="3808057at2"/>
<accession>A0A1C5JFG0</accession>
<evidence type="ECO:0000256" key="7">
    <source>
        <dbReference type="SAM" id="Phobius"/>
    </source>
</evidence>
<evidence type="ECO:0000256" key="4">
    <source>
        <dbReference type="ARBA" id="ARBA00022692"/>
    </source>
</evidence>